<evidence type="ECO:0000313" key="2">
    <source>
        <dbReference type="EMBL" id="MFC5386946.1"/>
    </source>
</evidence>
<keyword evidence="3" id="KW-1185">Reference proteome</keyword>
<feature type="compositionally biased region" description="Polar residues" evidence="1">
    <location>
        <begin position="343"/>
        <end position="352"/>
    </location>
</feature>
<comment type="caution">
    <text evidence="2">The sequence shown here is derived from an EMBL/GenBank/DDBJ whole genome shotgun (WGS) entry which is preliminary data.</text>
</comment>
<feature type="compositionally biased region" description="Low complexity" evidence="1">
    <location>
        <begin position="99"/>
        <end position="108"/>
    </location>
</feature>
<name>A0ABW0GZ60_9HYPH</name>
<feature type="region of interest" description="Disordered" evidence="1">
    <location>
        <begin position="66"/>
        <end position="213"/>
    </location>
</feature>
<feature type="compositionally biased region" description="Basic and acidic residues" evidence="1">
    <location>
        <begin position="130"/>
        <end position="142"/>
    </location>
</feature>
<evidence type="ECO:0008006" key="4">
    <source>
        <dbReference type="Google" id="ProtNLM"/>
    </source>
</evidence>
<feature type="compositionally biased region" description="Polar residues" evidence="1">
    <location>
        <begin position="85"/>
        <end position="97"/>
    </location>
</feature>
<protein>
    <recommendedName>
        <fullName evidence="4">Transcriptional regulator</fullName>
    </recommendedName>
</protein>
<proteinExistence type="predicted"/>
<feature type="region of interest" description="Disordered" evidence="1">
    <location>
        <begin position="246"/>
        <end position="352"/>
    </location>
</feature>
<accession>A0ABW0GZ60</accession>
<organism evidence="2 3">
    <name type="scientific">Aquamicrobium segne</name>
    <dbReference type="NCBI Taxonomy" id="469547"/>
    <lineage>
        <taxon>Bacteria</taxon>
        <taxon>Pseudomonadati</taxon>
        <taxon>Pseudomonadota</taxon>
        <taxon>Alphaproteobacteria</taxon>
        <taxon>Hyphomicrobiales</taxon>
        <taxon>Phyllobacteriaceae</taxon>
        <taxon>Aquamicrobium</taxon>
    </lineage>
</organism>
<dbReference type="Proteomes" id="UP001596016">
    <property type="component" value="Unassembled WGS sequence"/>
</dbReference>
<evidence type="ECO:0000256" key="1">
    <source>
        <dbReference type="SAM" id="MobiDB-lite"/>
    </source>
</evidence>
<reference evidence="3" key="1">
    <citation type="journal article" date="2019" name="Int. J. Syst. Evol. Microbiol.">
        <title>The Global Catalogue of Microorganisms (GCM) 10K type strain sequencing project: providing services to taxonomists for standard genome sequencing and annotation.</title>
        <authorList>
            <consortium name="The Broad Institute Genomics Platform"/>
            <consortium name="The Broad Institute Genome Sequencing Center for Infectious Disease"/>
            <person name="Wu L."/>
            <person name="Ma J."/>
        </authorList>
    </citation>
    <scope>NUCLEOTIDE SEQUENCE [LARGE SCALE GENOMIC DNA]</scope>
    <source>
        <strain evidence="3">CGMCC 4.1415</strain>
    </source>
</reference>
<evidence type="ECO:0000313" key="3">
    <source>
        <dbReference type="Proteomes" id="UP001596016"/>
    </source>
</evidence>
<gene>
    <name evidence="2" type="ORF">ACFPLB_13345</name>
</gene>
<dbReference type="EMBL" id="JBHSLL010000050">
    <property type="protein sequence ID" value="MFC5386946.1"/>
    <property type="molecule type" value="Genomic_DNA"/>
</dbReference>
<sequence length="538" mass="56677">MADFVAVLKKTLGGLGETTPEMRARVYDKARTTIAARLAALDPQPPAALVERQKKALEDAIVTVEGEYAPPQPTGDDPLAELESLFSSIDRNKNQPSHAAPSPNVTVTPAPPPSVEAPPVEPVHPVAESAAERTGPEADKPLHAQTRQEPPVDAQTRQEPLGPEFNHDPAPESEPDFGHSPTGGLDETDDADDAFDRLPDIETEQDEEERRSHKGLITALVALAVLAAGGYGAWYNKDAIGDMFASSDSGEPEPTTVTPVEVPPGEDVAAADPSAGPAPVEPAPIEPNGEASQKFTQRLLPSGEETDPGPAGGGSSIGEGSSVVALTTPPPTAAPGAGPSAAQDQNTQSAQSGVAVGQKAIYYEERTNLAQGSAESGNTVWSLVQESPGGDEPPEPAIRAEVQIPGKDVQLRMTIRRNADTTLPASHIIEMIFLTPTDFEGGGIDGLLRIAFKSAEQDAGSPLIGVPAKIADGYFLVALNDTKADEDANMALFRNREWIDIPVIYKSGRRALLTMEKGIPGDKVFDEAIKAWQEKTAE</sequence>
<dbReference type="RefSeq" id="WP_378230406.1">
    <property type="nucleotide sequence ID" value="NZ_JBHSLL010000050.1"/>
</dbReference>
<feature type="compositionally biased region" description="Pro residues" evidence="1">
    <location>
        <begin position="109"/>
        <end position="122"/>
    </location>
</feature>